<comment type="caution">
    <text evidence="1">The sequence shown here is derived from an EMBL/GenBank/DDBJ whole genome shotgun (WGS) entry which is preliminary data.</text>
</comment>
<dbReference type="EMBL" id="QGKV02000832">
    <property type="protein sequence ID" value="KAF3543739.1"/>
    <property type="molecule type" value="Genomic_DNA"/>
</dbReference>
<dbReference type="Proteomes" id="UP000266723">
    <property type="component" value="Unassembled WGS sequence"/>
</dbReference>
<name>A0ABQ7BW51_BRACR</name>
<reference evidence="1 2" key="1">
    <citation type="journal article" date="2020" name="BMC Genomics">
        <title>Intraspecific diversification of the crop wild relative Brassica cretica Lam. using demographic model selection.</title>
        <authorList>
            <person name="Kioukis A."/>
            <person name="Michalopoulou V.A."/>
            <person name="Briers L."/>
            <person name="Pirintsos S."/>
            <person name="Studholme D.J."/>
            <person name="Pavlidis P."/>
            <person name="Sarris P.F."/>
        </authorList>
    </citation>
    <scope>NUCLEOTIDE SEQUENCE [LARGE SCALE GENOMIC DNA]</scope>
    <source>
        <strain evidence="2">cv. PFS-1207/04</strain>
    </source>
</reference>
<evidence type="ECO:0000313" key="2">
    <source>
        <dbReference type="Proteomes" id="UP000266723"/>
    </source>
</evidence>
<evidence type="ECO:0000313" key="1">
    <source>
        <dbReference type="EMBL" id="KAF3543739.1"/>
    </source>
</evidence>
<accession>A0ABQ7BW51</accession>
<protein>
    <submittedName>
        <fullName evidence="1">Uncharacterized protein</fullName>
    </submittedName>
</protein>
<organism evidence="1 2">
    <name type="scientific">Brassica cretica</name>
    <name type="common">Mustard</name>
    <dbReference type="NCBI Taxonomy" id="69181"/>
    <lineage>
        <taxon>Eukaryota</taxon>
        <taxon>Viridiplantae</taxon>
        <taxon>Streptophyta</taxon>
        <taxon>Embryophyta</taxon>
        <taxon>Tracheophyta</taxon>
        <taxon>Spermatophyta</taxon>
        <taxon>Magnoliopsida</taxon>
        <taxon>eudicotyledons</taxon>
        <taxon>Gunneridae</taxon>
        <taxon>Pentapetalae</taxon>
        <taxon>rosids</taxon>
        <taxon>malvids</taxon>
        <taxon>Brassicales</taxon>
        <taxon>Brassicaceae</taxon>
        <taxon>Brassiceae</taxon>
        <taxon>Brassica</taxon>
    </lineage>
</organism>
<keyword evidence="2" id="KW-1185">Reference proteome</keyword>
<proteinExistence type="predicted"/>
<gene>
    <name evidence="1" type="ORF">DY000_02006533</name>
</gene>
<sequence length="119" mass="13458">MSRLSQYALSKGKTLKTKSTLLEVRVIPCCPFKTSEHMRCSCLSKGDATWLVHEWVWDQMDQLGLSSEVANAYGMSSLGNMANPLRKIWQVTRRVEQVRYAIESGEGPGLAYSNESKWN</sequence>